<evidence type="ECO:0000313" key="2">
    <source>
        <dbReference type="Proteomes" id="UP000324974"/>
    </source>
</evidence>
<organism evidence="1 2">
    <name type="scientific">Limnoglobus roseus</name>
    <dbReference type="NCBI Taxonomy" id="2598579"/>
    <lineage>
        <taxon>Bacteria</taxon>
        <taxon>Pseudomonadati</taxon>
        <taxon>Planctomycetota</taxon>
        <taxon>Planctomycetia</taxon>
        <taxon>Gemmatales</taxon>
        <taxon>Gemmataceae</taxon>
        <taxon>Limnoglobus</taxon>
    </lineage>
</organism>
<dbReference type="EMBL" id="CP042425">
    <property type="protein sequence ID" value="QEL15684.1"/>
    <property type="molecule type" value="Genomic_DNA"/>
</dbReference>
<proteinExistence type="predicted"/>
<dbReference type="RefSeq" id="WP_149110478.1">
    <property type="nucleotide sequence ID" value="NZ_CP042425.1"/>
</dbReference>
<name>A0A5C1AEY1_9BACT</name>
<dbReference type="Proteomes" id="UP000324974">
    <property type="component" value="Chromosome"/>
</dbReference>
<keyword evidence="2" id="KW-1185">Reference proteome</keyword>
<protein>
    <submittedName>
        <fullName evidence="1">Uncharacterized protein</fullName>
    </submittedName>
</protein>
<dbReference type="AlphaFoldDB" id="A0A5C1AEY1"/>
<sequence length="65" mass="7735">MAKRRRDGSYREPAALRRIRESLTEEKQLQEFRKVFGCDPSSEDQLEVFIEHLTLEMYNAGCDQR</sequence>
<gene>
    <name evidence="1" type="ORF">PX52LOC_02619</name>
</gene>
<reference evidence="2" key="1">
    <citation type="submission" date="2019-08" db="EMBL/GenBank/DDBJ databases">
        <title>Limnoglobus roseus gen. nov., sp. nov., a novel freshwater planctomycete with a giant genome from the family Gemmataceae.</title>
        <authorList>
            <person name="Kulichevskaya I.S."/>
            <person name="Naumoff D.G."/>
            <person name="Miroshnikov K."/>
            <person name="Ivanova A."/>
            <person name="Philippov D.A."/>
            <person name="Hakobyan A."/>
            <person name="Rijpstra I.C."/>
            <person name="Sinninghe Damste J.S."/>
            <person name="Liesack W."/>
            <person name="Dedysh S.N."/>
        </authorList>
    </citation>
    <scope>NUCLEOTIDE SEQUENCE [LARGE SCALE GENOMIC DNA]</scope>
    <source>
        <strain evidence="2">PX52</strain>
    </source>
</reference>
<dbReference type="KEGG" id="lrs:PX52LOC_02619"/>
<accession>A0A5C1AEY1</accession>
<evidence type="ECO:0000313" key="1">
    <source>
        <dbReference type="EMBL" id="QEL15684.1"/>
    </source>
</evidence>